<evidence type="ECO:0000313" key="2">
    <source>
        <dbReference type="Proteomes" id="UP000789920"/>
    </source>
</evidence>
<feature type="non-terminal residue" evidence="1">
    <location>
        <position position="78"/>
    </location>
</feature>
<proteinExistence type="predicted"/>
<dbReference type="Proteomes" id="UP000789920">
    <property type="component" value="Unassembled WGS sequence"/>
</dbReference>
<accession>A0ACA9RS60</accession>
<gene>
    <name evidence="1" type="ORF">RPERSI_LOCUS21705</name>
</gene>
<comment type="caution">
    <text evidence="1">The sequence shown here is derived from an EMBL/GenBank/DDBJ whole genome shotgun (WGS) entry which is preliminary data.</text>
</comment>
<reference evidence="1" key="1">
    <citation type="submission" date="2021-06" db="EMBL/GenBank/DDBJ databases">
        <authorList>
            <person name="Kallberg Y."/>
            <person name="Tangrot J."/>
            <person name="Rosling A."/>
        </authorList>
    </citation>
    <scope>NUCLEOTIDE SEQUENCE</scope>
    <source>
        <strain evidence="1">MA461A</strain>
    </source>
</reference>
<dbReference type="EMBL" id="CAJVQC010064190">
    <property type="protein sequence ID" value="CAG8804339.1"/>
    <property type="molecule type" value="Genomic_DNA"/>
</dbReference>
<protein>
    <submittedName>
        <fullName evidence="1">1433_t:CDS:1</fullName>
    </submittedName>
</protein>
<keyword evidence="2" id="KW-1185">Reference proteome</keyword>
<feature type="non-terminal residue" evidence="1">
    <location>
        <position position="1"/>
    </location>
</feature>
<sequence>NSVIQDEENVVHPSTSSNDEITGNSSQIDENVLKNLSEKSVIQYDENATQSSNGYSNQTDENAIQPSTISKNEVTGNS</sequence>
<name>A0ACA9RS60_9GLOM</name>
<organism evidence="1 2">
    <name type="scientific">Racocetra persica</name>
    <dbReference type="NCBI Taxonomy" id="160502"/>
    <lineage>
        <taxon>Eukaryota</taxon>
        <taxon>Fungi</taxon>
        <taxon>Fungi incertae sedis</taxon>
        <taxon>Mucoromycota</taxon>
        <taxon>Glomeromycotina</taxon>
        <taxon>Glomeromycetes</taxon>
        <taxon>Diversisporales</taxon>
        <taxon>Gigasporaceae</taxon>
        <taxon>Racocetra</taxon>
    </lineage>
</organism>
<evidence type="ECO:0000313" key="1">
    <source>
        <dbReference type="EMBL" id="CAG8804339.1"/>
    </source>
</evidence>